<dbReference type="InterPro" id="IPR040893">
    <property type="entry name" value="RADX"/>
</dbReference>
<keyword evidence="2" id="KW-1185">Reference proteome</keyword>
<evidence type="ECO:0000313" key="1">
    <source>
        <dbReference type="EMBL" id="KAG7395427.1"/>
    </source>
</evidence>
<name>A0A8T1WND9_9STRA</name>
<protein>
    <submittedName>
        <fullName evidence="1">Uncharacterized protein</fullName>
    </submittedName>
</protein>
<organism evidence="1 2">
    <name type="scientific">Phytophthora boehmeriae</name>
    <dbReference type="NCBI Taxonomy" id="109152"/>
    <lineage>
        <taxon>Eukaryota</taxon>
        <taxon>Sar</taxon>
        <taxon>Stramenopiles</taxon>
        <taxon>Oomycota</taxon>
        <taxon>Peronosporomycetes</taxon>
        <taxon>Peronosporales</taxon>
        <taxon>Peronosporaceae</taxon>
        <taxon>Phytophthora</taxon>
    </lineage>
</organism>
<gene>
    <name evidence="1" type="ORF">PHYBOEH_003753</name>
</gene>
<reference evidence="1" key="1">
    <citation type="submission" date="2021-02" db="EMBL/GenBank/DDBJ databases">
        <authorList>
            <person name="Palmer J.M."/>
        </authorList>
    </citation>
    <scope>NUCLEOTIDE SEQUENCE</scope>
    <source>
        <strain evidence="1">SCRP23</strain>
    </source>
</reference>
<dbReference type="PANTHER" id="PTHR14944">
    <property type="entry name" value="RPA-RELATED PROTEIN RADX"/>
    <property type="match status" value="1"/>
</dbReference>
<evidence type="ECO:0000313" key="2">
    <source>
        <dbReference type="Proteomes" id="UP000693981"/>
    </source>
</evidence>
<dbReference type="AlphaFoldDB" id="A0A8T1WND9"/>
<proteinExistence type="predicted"/>
<accession>A0A8T1WND9</accession>
<dbReference type="PANTHER" id="PTHR14944:SF2">
    <property type="entry name" value="RPA-RELATED PROTEIN RADX"/>
    <property type="match status" value="1"/>
</dbReference>
<dbReference type="GO" id="GO:0003697">
    <property type="term" value="F:single-stranded DNA binding"/>
    <property type="evidence" value="ECO:0007669"/>
    <property type="project" value="InterPro"/>
</dbReference>
<dbReference type="OrthoDB" id="123282at2759"/>
<comment type="caution">
    <text evidence="1">The sequence shown here is derived from an EMBL/GenBank/DDBJ whole genome shotgun (WGS) entry which is preliminary data.</text>
</comment>
<dbReference type="Proteomes" id="UP000693981">
    <property type="component" value="Unassembled WGS sequence"/>
</dbReference>
<sequence length="543" mass="61014">MGESARGLLTHHGVRGLFWNSSTSNDVRLQVLGVYRYLVDPALKQRLGPEIEGERDAFDILLSDGIHKMKAVLSPALNELVWKRDIAVQKIISVTKFGVFNEDPEDEQRKQRICVLLEVSVVDIGDNVEVSEKIFDRRFGAYNRQECLDFVSTAHPRDVELVPLAGERLYYLPLRSDHYVLDWACSFTDGVAEKESPLDELEINWASRYAGMVAADDAVGDHAPKRTLAMTWNTTPIYCASLFTDKLKRIPKVLEALEMIETGSNPPLTGAVRVKSKVIHVGDPNIPNSFPFVFNIILVDTQGAFEVAFYGSMCAKYFLSLHEGDLIQLRGYSSIYPREIGSTTSITPVLYYEHESSGSVFHVPKADLFKEAFGLEVLPFRDLARLLSKMEDLEHQHVGVVARVLNVRTMVNTDDASKARKILLELSEDSGEDGQDLSKENEANMLTVHAAGNPLYQTATIKGSIKTITPRESLPLIRLLPPDITDDMYTKAVKSLPGSKLSLEFIKNYLSSVNKEYLFSVHLFQDAERETRWEVDAILHHKL</sequence>
<dbReference type="EMBL" id="JAGDFL010000207">
    <property type="protein sequence ID" value="KAG7395427.1"/>
    <property type="molecule type" value="Genomic_DNA"/>
</dbReference>